<comment type="subcellular location">
    <subcellularLocation>
        <location evidence="2">Cell membrane</location>
        <topology evidence="2">Multi-pass membrane protein</topology>
    </subcellularLocation>
</comment>
<dbReference type="InterPro" id="IPR030923">
    <property type="entry name" value="LptG"/>
</dbReference>
<comment type="function">
    <text evidence="1">Part of the ABC transporter complex LptBFG involved in the translocation of lipopolysaccharide (LPS) from the inner membrane to the outer membrane.</text>
</comment>
<dbReference type="GO" id="GO:0055085">
    <property type="term" value="P:transmembrane transport"/>
    <property type="evidence" value="ECO:0007669"/>
    <property type="project" value="InterPro"/>
</dbReference>
<dbReference type="InterPro" id="IPR005495">
    <property type="entry name" value="LptG/LptF_permease"/>
</dbReference>
<feature type="transmembrane region" description="Helical" evidence="9">
    <location>
        <begin position="63"/>
        <end position="86"/>
    </location>
</feature>
<evidence type="ECO:0000313" key="11">
    <source>
        <dbReference type="Proteomes" id="UP000065641"/>
    </source>
</evidence>
<keyword evidence="11" id="KW-1185">Reference proteome</keyword>
<feature type="transmembrane region" description="Helical" evidence="9">
    <location>
        <begin position="336"/>
        <end position="354"/>
    </location>
</feature>
<accession>A0A0S2KC85</accession>
<keyword evidence="6 9" id="KW-1133">Transmembrane helix</keyword>
<protein>
    <submittedName>
        <fullName evidence="10">Permease YjgP/YjgQ family protein</fullName>
    </submittedName>
</protein>
<dbReference type="NCBIfam" id="TIGR04408">
    <property type="entry name" value="LptG_lptG"/>
    <property type="match status" value="1"/>
</dbReference>
<organism evidence="10 11">
    <name type="scientific">Pseudohongiella spirulinae</name>
    <dbReference type="NCBI Taxonomy" id="1249552"/>
    <lineage>
        <taxon>Bacteria</taxon>
        <taxon>Pseudomonadati</taxon>
        <taxon>Pseudomonadota</taxon>
        <taxon>Gammaproteobacteria</taxon>
        <taxon>Pseudomonadales</taxon>
        <taxon>Pseudohongiellaceae</taxon>
        <taxon>Pseudohongiella</taxon>
    </lineage>
</organism>
<comment type="similarity">
    <text evidence="3">Belongs to the LptF/LptG family.</text>
</comment>
<feature type="transmembrane region" description="Helical" evidence="9">
    <location>
        <begin position="12"/>
        <end position="33"/>
    </location>
</feature>
<gene>
    <name evidence="10" type="ORF">PS2015_1174</name>
</gene>
<evidence type="ECO:0000256" key="7">
    <source>
        <dbReference type="ARBA" id="ARBA00023136"/>
    </source>
</evidence>
<dbReference type="STRING" id="1249552.PS2015_1174"/>
<evidence type="ECO:0000256" key="9">
    <source>
        <dbReference type="SAM" id="Phobius"/>
    </source>
</evidence>
<evidence type="ECO:0000256" key="5">
    <source>
        <dbReference type="ARBA" id="ARBA00022692"/>
    </source>
</evidence>
<sequence length="357" mass="39764">MGLLARYVSKMVLGAMLVVLGVIATIDLIFTLADELGSTNEFYTAAHAVMYVLMTMPTSVYELLPYVALGGAIIGLGVLASSQELLIMQSAGIKTTRLIYWVLLPVFGVMLFSLILGEWVAPTLQQRAQSERAVIMSGGQAITSEGGQWRKIGNEFIHVNAIAPGGRELFGVTVYELDEQRRVLRSSFAQIAEYIDEGEQSYWRMHDVQETLFGSDRLVAADYPMYRWDIDMSPELLSVLLVRPDRQSISGLFRFARYFDSEGLDSSSYYLAFWKKLMQPLATLALVVLAISFVFGPLREATMGHRVFVAIAIALGFTIAQRTLEPVTILYGINPFFAVLFPILLCVLVGLYLLRRV</sequence>
<reference evidence="10 11" key="1">
    <citation type="submission" date="2015-11" db="EMBL/GenBank/DDBJ databases">
        <authorList>
            <person name="Zhang Y."/>
            <person name="Guo Z."/>
        </authorList>
    </citation>
    <scope>NUCLEOTIDE SEQUENCE [LARGE SCALE GENOMIC DNA]</scope>
    <source>
        <strain evidence="10 11">KCTC 32221</strain>
    </source>
</reference>
<dbReference type="RefSeq" id="WP_058021339.1">
    <property type="nucleotide sequence ID" value="NZ_CP013189.1"/>
</dbReference>
<dbReference type="EMBL" id="CP013189">
    <property type="protein sequence ID" value="ALO45833.1"/>
    <property type="molecule type" value="Genomic_DNA"/>
</dbReference>
<dbReference type="GO" id="GO:0043190">
    <property type="term" value="C:ATP-binding cassette (ABC) transporter complex"/>
    <property type="evidence" value="ECO:0007669"/>
    <property type="project" value="InterPro"/>
</dbReference>
<keyword evidence="5 9" id="KW-0812">Transmembrane</keyword>
<dbReference type="OrthoDB" id="9776227at2"/>
<dbReference type="Proteomes" id="UP000065641">
    <property type="component" value="Chromosome"/>
</dbReference>
<feature type="transmembrane region" description="Helical" evidence="9">
    <location>
        <begin position="277"/>
        <end position="295"/>
    </location>
</feature>
<dbReference type="Pfam" id="PF03739">
    <property type="entry name" value="LptF_LptG"/>
    <property type="match status" value="1"/>
</dbReference>
<evidence type="ECO:0000256" key="4">
    <source>
        <dbReference type="ARBA" id="ARBA00022475"/>
    </source>
</evidence>
<evidence type="ECO:0000313" key="10">
    <source>
        <dbReference type="EMBL" id="ALO45833.1"/>
    </source>
</evidence>
<dbReference type="GO" id="GO:0015920">
    <property type="term" value="P:lipopolysaccharide transport"/>
    <property type="evidence" value="ECO:0007669"/>
    <property type="project" value="TreeGrafter"/>
</dbReference>
<evidence type="ECO:0000256" key="3">
    <source>
        <dbReference type="ARBA" id="ARBA00007725"/>
    </source>
</evidence>
<evidence type="ECO:0000256" key="6">
    <source>
        <dbReference type="ARBA" id="ARBA00022989"/>
    </source>
</evidence>
<dbReference type="PANTHER" id="PTHR33529">
    <property type="entry name" value="SLR0882 PROTEIN-RELATED"/>
    <property type="match status" value="1"/>
</dbReference>
<feature type="transmembrane region" description="Helical" evidence="9">
    <location>
        <begin position="307"/>
        <end position="324"/>
    </location>
</feature>
<comment type="subunit">
    <text evidence="8">Component of the lipopolysaccharide transport and assembly complex. The LptBFG transporter is composed of two ATP-binding proteins (LptB) and two transmembrane proteins (LptF and LptG).</text>
</comment>
<dbReference type="AlphaFoldDB" id="A0A0S2KC85"/>
<evidence type="ECO:0000256" key="1">
    <source>
        <dbReference type="ARBA" id="ARBA00002265"/>
    </source>
</evidence>
<keyword evidence="4" id="KW-1003">Cell membrane</keyword>
<feature type="transmembrane region" description="Helical" evidence="9">
    <location>
        <begin position="98"/>
        <end position="117"/>
    </location>
</feature>
<evidence type="ECO:0000256" key="2">
    <source>
        <dbReference type="ARBA" id="ARBA00004651"/>
    </source>
</evidence>
<keyword evidence="7 9" id="KW-0472">Membrane</keyword>
<dbReference type="PANTHER" id="PTHR33529:SF2">
    <property type="entry name" value="LIPOPOLYSACCHARIDE EXPORT SYSTEM PERMEASE PROTEIN LPTG"/>
    <property type="match status" value="1"/>
</dbReference>
<proteinExistence type="inferred from homology"/>
<evidence type="ECO:0000256" key="8">
    <source>
        <dbReference type="ARBA" id="ARBA00026081"/>
    </source>
</evidence>
<name>A0A0S2KC85_9GAMM</name>
<dbReference type="KEGG" id="pspi:PS2015_1174"/>